<evidence type="ECO:0000256" key="4">
    <source>
        <dbReference type="SAM" id="SignalP"/>
    </source>
</evidence>
<evidence type="ECO:0000313" key="6">
    <source>
        <dbReference type="Proteomes" id="UP000515158"/>
    </source>
</evidence>
<feature type="signal peptide" evidence="4">
    <location>
        <begin position="1"/>
        <end position="20"/>
    </location>
</feature>
<feature type="binding site" evidence="3">
    <location>
        <position position="138"/>
    </location>
    <ligand>
        <name>FAD</name>
        <dbReference type="ChEBI" id="CHEBI:57692"/>
    </ligand>
</feature>
<feature type="active site" description="Proton donor" evidence="2">
    <location>
        <position position="562"/>
    </location>
</feature>
<dbReference type="RefSeq" id="XP_034257033.1">
    <property type="nucleotide sequence ID" value="XM_034401142.1"/>
</dbReference>
<dbReference type="PIRSF" id="PIRSF000137">
    <property type="entry name" value="Alcohol_oxidase"/>
    <property type="match status" value="1"/>
</dbReference>
<dbReference type="SUPFAM" id="SSF54373">
    <property type="entry name" value="FAD-linked reductases, C-terminal domain"/>
    <property type="match status" value="1"/>
</dbReference>
<organism evidence="7">
    <name type="scientific">Thrips palmi</name>
    <name type="common">Melon thrips</name>
    <dbReference type="NCBI Taxonomy" id="161013"/>
    <lineage>
        <taxon>Eukaryota</taxon>
        <taxon>Metazoa</taxon>
        <taxon>Ecdysozoa</taxon>
        <taxon>Arthropoda</taxon>
        <taxon>Hexapoda</taxon>
        <taxon>Insecta</taxon>
        <taxon>Pterygota</taxon>
        <taxon>Neoptera</taxon>
        <taxon>Paraneoptera</taxon>
        <taxon>Thysanoptera</taxon>
        <taxon>Terebrantia</taxon>
        <taxon>Thripoidea</taxon>
        <taxon>Thripidae</taxon>
        <taxon>Thrips</taxon>
    </lineage>
</organism>
<dbReference type="OrthoDB" id="269227at2759"/>
<keyword evidence="3" id="KW-0274">FAD</keyword>
<keyword evidence="4" id="KW-0732">Signal</keyword>
<dbReference type="AlphaFoldDB" id="A0A6P9AFG1"/>
<proteinExistence type="inferred from homology"/>
<dbReference type="InterPro" id="IPR036188">
    <property type="entry name" value="FAD/NAD-bd_sf"/>
</dbReference>
<dbReference type="FunCoup" id="A0A6P9AFG1">
    <property type="interactions" value="49"/>
</dbReference>
<dbReference type="Pfam" id="PF00732">
    <property type="entry name" value="GMC_oxred_N"/>
    <property type="match status" value="1"/>
</dbReference>
<dbReference type="Gene3D" id="3.50.50.60">
    <property type="entry name" value="FAD/NAD(P)-binding domain"/>
    <property type="match status" value="1"/>
</dbReference>
<comment type="similarity">
    <text evidence="1">Belongs to the GMC oxidoreductase family.</text>
</comment>
<comment type="cofactor">
    <cofactor evidence="3">
        <name>FAD</name>
        <dbReference type="ChEBI" id="CHEBI:57692"/>
    </cofactor>
</comment>
<dbReference type="GO" id="GO:0016614">
    <property type="term" value="F:oxidoreductase activity, acting on CH-OH group of donors"/>
    <property type="evidence" value="ECO:0007669"/>
    <property type="project" value="InterPro"/>
</dbReference>
<gene>
    <name evidence="7" type="primary">LOC117654480</name>
</gene>
<dbReference type="Proteomes" id="UP000515158">
    <property type="component" value="Unplaced"/>
</dbReference>
<dbReference type="GO" id="GO:0050660">
    <property type="term" value="F:flavin adenine dinucleotide binding"/>
    <property type="evidence" value="ECO:0007669"/>
    <property type="project" value="InterPro"/>
</dbReference>
<keyword evidence="6" id="KW-1185">Reference proteome</keyword>
<dbReference type="PROSITE" id="PS00624">
    <property type="entry name" value="GMC_OXRED_2"/>
    <property type="match status" value="1"/>
</dbReference>
<keyword evidence="3" id="KW-0285">Flavoprotein</keyword>
<name>A0A6P9AFG1_THRPL</name>
<protein>
    <submittedName>
        <fullName evidence="7">Glucose dehydrogenase [FAD, quinone]-like</fullName>
    </submittedName>
</protein>
<evidence type="ECO:0000259" key="5">
    <source>
        <dbReference type="PROSITE" id="PS00624"/>
    </source>
</evidence>
<dbReference type="PANTHER" id="PTHR11552:SF158">
    <property type="entry name" value="GH23626P-RELATED"/>
    <property type="match status" value="1"/>
</dbReference>
<accession>A0A6P9AFG1</accession>
<feature type="active site" description="Proton acceptor" evidence="2">
    <location>
        <position position="606"/>
    </location>
</feature>
<dbReference type="GeneID" id="117654480"/>
<dbReference type="SUPFAM" id="SSF51905">
    <property type="entry name" value="FAD/NAD(P)-binding domain"/>
    <property type="match status" value="1"/>
</dbReference>
<dbReference type="PANTHER" id="PTHR11552">
    <property type="entry name" value="GLUCOSE-METHANOL-CHOLINE GMC OXIDOREDUCTASE"/>
    <property type="match status" value="1"/>
</dbReference>
<feature type="chain" id="PRO_5028340890" evidence="4">
    <location>
        <begin position="21"/>
        <end position="629"/>
    </location>
</feature>
<dbReference type="InterPro" id="IPR012132">
    <property type="entry name" value="GMC_OxRdtase"/>
</dbReference>
<dbReference type="InParanoid" id="A0A6P9AFG1"/>
<evidence type="ECO:0000256" key="3">
    <source>
        <dbReference type="PIRSR" id="PIRSR000137-2"/>
    </source>
</evidence>
<feature type="domain" description="Glucose-methanol-choline oxidoreductase N-terminal" evidence="5">
    <location>
        <begin position="323"/>
        <end position="337"/>
    </location>
</feature>
<evidence type="ECO:0000256" key="2">
    <source>
        <dbReference type="PIRSR" id="PIRSR000137-1"/>
    </source>
</evidence>
<dbReference type="Gene3D" id="3.30.560.10">
    <property type="entry name" value="Glucose Oxidase, domain 3"/>
    <property type="match status" value="1"/>
</dbReference>
<evidence type="ECO:0000256" key="1">
    <source>
        <dbReference type="ARBA" id="ARBA00010790"/>
    </source>
</evidence>
<dbReference type="KEGG" id="tpal:117654480"/>
<reference evidence="7" key="1">
    <citation type="submission" date="2025-08" db="UniProtKB">
        <authorList>
            <consortium name="RefSeq"/>
        </authorList>
    </citation>
    <scope>IDENTIFICATION</scope>
    <source>
        <tissue evidence="7">Total insect</tissue>
    </source>
</reference>
<evidence type="ECO:0000313" key="7">
    <source>
        <dbReference type="RefSeq" id="XP_034257033.1"/>
    </source>
</evidence>
<dbReference type="InterPro" id="IPR000172">
    <property type="entry name" value="GMC_OxRdtase_N"/>
</dbReference>
<dbReference type="Pfam" id="PF05199">
    <property type="entry name" value="GMC_oxred_C"/>
    <property type="match status" value="1"/>
</dbReference>
<sequence>MDKALLAVLAVLAVALVARAQEPPLYTEAVWNTFVQLVRDGLQEPADRATEALLPEYDFIVVGAGTAGCALAARLSEVAGWSVLLVEAGRSEIFAMDIPITANLLQFSDANWKYRTQPSNSSCLAMKGGRCNWPRGKVMGGSSVLNYMLYTRGHRMDFDNWERLGNPGWGFKDVLPYFKKIENMQVPELAADKEWHGTGGPVYVSHIPYRTPIATAFLEAGRELGHNVVDYNGANMTGFAHFQTTMLRGERWSSNHAYLRPIRGRASLHVTKETLATRVVVDPVTKEAVGVELLRRPSGLGAGLRGSTRRVVRARREVILSAGAINSPQLLMLSGIGPRQHLQELGIPLVADLPVGENLMDHVSAGGILFIVNDTVSLKSERLYSGAIMTEWLVNRTGPGSIPGGCESVAFYALDGNKDGWPDLELMLISGTLTSDVTFRDGLGLDLDLYDKMFQPVEHLDSWSLVPMLLRPRSKGRIRLRSRNPLSKPLIYPAYFEQPEDLELLVDGVLESLRVVGTKAMQRLGTRLHEAAVPACVRRGLAFGTRAYWRCHIRHFSLTIYHQSGTCKMGPASDSGAVVDPRLRVHGVKRLRVVDASIMPEIPSGHTNAPTFMIAEKAADLIKEDHNVR</sequence>
<dbReference type="InterPro" id="IPR007867">
    <property type="entry name" value="GMC_OxRtase_C"/>
</dbReference>